<keyword evidence="2" id="KW-1185">Reference proteome</keyword>
<comment type="caution">
    <text evidence="1">The sequence shown here is derived from an EMBL/GenBank/DDBJ whole genome shotgun (WGS) entry which is preliminary data.</text>
</comment>
<dbReference type="Proteomes" id="UP000314294">
    <property type="component" value="Unassembled WGS sequence"/>
</dbReference>
<dbReference type="EMBL" id="SRLO01000008">
    <property type="protein sequence ID" value="TNN87976.1"/>
    <property type="molecule type" value="Genomic_DNA"/>
</dbReference>
<evidence type="ECO:0000313" key="1">
    <source>
        <dbReference type="EMBL" id="TNN87976.1"/>
    </source>
</evidence>
<name>A0A4Z2JCN2_9TELE</name>
<accession>A0A4Z2JCN2</accession>
<reference evidence="1 2" key="1">
    <citation type="submission" date="2019-03" db="EMBL/GenBank/DDBJ databases">
        <title>First draft genome of Liparis tanakae, snailfish: a comprehensive survey of snailfish specific genes.</title>
        <authorList>
            <person name="Kim W."/>
            <person name="Song I."/>
            <person name="Jeong J.-H."/>
            <person name="Kim D."/>
            <person name="Kim S."/>
            <person name="Ryu S."/>
            <person name="Song J.Y."/>
            <person name="Lee S.K."/>
        </authorList>
    </citation>
    <scope>NUCLEOTIDE SEQUENCE [LARGE SCALE GENOMIC DNA]</scope>
    <source>
        <tissue evidence="1">Muscle</tissue>
    </source>
</reference>
<dbReference type="AlphaFoldDB" id="A0A4Z2JCN2"/>
<proteinExistence type="predicted"/>
<gene>
    <name evidence="1" type="ORF">EYF80_001940</name>
</gene>
<organism evidence="1 2">
    <name type="scientific">Liparis tanakae</name>
    <name type="common">Tanaka's snailfish</name>
    <dbReference type="NCBI Taxonomy" id="230148"/>
    <lineage>
        <taxon>Eukaryota</taxon>
        <taxon>Metazoa</taxon>
        <taxon>Chordata</taxon>
        <taxon>Craniata</taxon>
        <taxon>Vertebrata</taxon>
        <taxon>Euteleostomi</taxon>
        <taxon>Actinopterygii</taxon>
        <taxon>Neopterygii</taxon>
        <taxon>Teleostei</taxon>
        <taxon>Neoteleostei</taxon>
        <taxon>Acanthomorphata</taxon>
        <taxon>Eupercaria</taxon>
        <taxon>Perciformes</taxon>
        <taxon>Cottioidei</taxon>
        <taxon>Cottales</taxon>
        <taxon>Liparidae</taxon>
        <taxon>Liparis</taxon>
    </lineage>
</organism>
<sequence>MLRHRPVSSSNAAVTSQHCGIQAGGIRSRSAQHQAGQPACLEFCLADRGSMYAPLRDPCSAFWEIMSECSEGPGGGWATRSEQPKVFCHVLKDPGFLIPPPRPAASIGVFGGSLLSDRPPSCSCPALGSKSPYAYVDRLVCVGSFVSSCPRSEVGPSQIEFQRKRGIERRFMLLTPEKNVWLNGQHGPATLVQVEVSQQVMCSCVHGAQKISPNELGIHTLQGPHGKLHSRHCPRGRRCTISSWRPNKDLEIHRRE</sequence>
<evidence type="ECO:0000313" key="2">
    <source>
        <dbReference type="Proteomes" id="UP000314294"/>
    </source>
</evidence>
<protein>
    <submittedName>
        <fullName evidence="1">Uncharacterized protein</fullName>
    </submittedName>
</protein>